<dbReference type="InterPro" id="IPR015422">
    <property type="entry name" value="PyrdxlP-dep_Trfase_small"/>
</dbReference>
<dbReference type="CDD" id="cd00610">
    <property type="entry name" value="OAT_like"/>
    <property type="match status" value="1"/>
</dbReference>
<dbReference type="InterPro" id="IPR005814">
    <property type="entry name" value="Aminotrans_3"/>
</dbReference>
<dbReference type="InterPro" id="IPR015421">
    <property type="entry name" value="PyrdxlP-dep_Trfase_major"/>
</dbReference>
<comment type="caution">
    <text evidence="10">The sequence shown here is derived from an EMBL/GenBank/DDBJ whole genome shotgun (WGS) entry which is preliminary data.</text>
</comment>
<dbReference type="GO" id="GO:0030170">
    <property type="term" value="F:pyridoxal phosphate binding"/>
    <property type="evidence" value="ECO:0007669"/>
    <property type="project" value="InterPro"/>
</dbReference>
<dbReference type="Proteomes" id="UP000644507">
    <property type="component" value="Unassembled WGS sequence"/>
</dbReference>
<reference evidence="10" key="2">
    <citation type="submission" date="2020-09" db="EMBL/GenBank/DDBJ databases">
        <authorList>
            <person name="Sun Q."/>
            <person name="Kim S."/>
        </authorList>
    </citation>
    <scope>NUCLEOTIDE SEQUENCE</scope>
    <source>
        <strain evidence="10">KCTC 12988</strain>
    </source>
</reference>
<proteinExistence type="inferred from homology"/>
<dbReference type="Gene3D" id="3.90.1150.10">
    <property type="entry name" value="Aspartate Aminotransferase, domain 1"/>
    <property type="match status" value="1"/>
</dbReference>
<keyword evidence="6" id="KW-0808">Transferase</keyword>
<accession>A0A918WIC7</accession>
<dbReference type="PANTHER" id="PTHR45688:SF3">
    <property type="entry name" value="ALANINE--GLYOXYLATE AMINOTRANSFERASE 2, MITOCHONDRIAL"/>
    <property type="match status" value="1"/>
</dbReference>
<evidence type="ECO:0000313" key="11">
    <source>
        <dbReference type="Proteomes" id="UP000644507"/>
    </source>
</evidence>
<keyword evidence="11" id="KW-1185">Reference proteome</keyword>
<evidence type="ECO:0000256" key="4">
    <source>
        <dbReference type="ARBA" id="ARBA00013049"/>
    </source>
</evidence>
<evidence type="ECO:0000256" key="8">
    <source>
        <dbReference type="ARBA" id="ARBA00022946"/>
    </source>
</evidence>
<dbReference type="GO" id="GO:0009436">
    <property type="term" value="P:glyoxylate catabolic process"/>
    <property type="evidence" value="ECO:0007669"/>
    <property type="project" value="TreeGrafter"/>
</dbReference>
<comment type="cofactor">
    <cofactor evidence="1">
        <name>pyridoxal 5'-phosphate</name>
        <dbReference type="ChEBI" id="CHEBI:597326"/>
    </cofactor>
</comment>
<dbReference type="GO" id="GO:0019481">
    <property type="term" value="P:L-alanine catabolic process, by transamination"/>
    <property type="evidence" value="ECO:0007669"/>
    <property type="project" value="TreeGrafter"/>
</dbReference>
<dbReference type="InterPro" id="IPR015424">
    <property type="entry name" value="PyrdxlP-dep_Trfase"/>
</dbReference>
<dbReference type="Pfam" id="PF00202">
    <property type="entry name" value="Aminotran_3"/>
    <property type="match status" value="1"/>
</dbReference>
<dbReference type="EC" id="2.6.1.44" evidence="4"/>
<keyword evidence="8" id="KW-0809">Transit peptide</keyword>
<dbReference type="FunFam" id="3.40.640.10:FF:000004">
    <property type="entry name" value="Acetylornithine aminotransferase"/>
    <property type="match status" value="1"/>
</dbReference>
<comment type="similarity">
    <text evidence="2 9">Belongs to the class-III pyridoxal-phosphate-dependent aminotransferase family.</text>
</comment>
<name>A0A918WIC7_9BACT</name>
<evidence type="ECO:0000256" key="9">
    <source>
        <dbReference type="RuleBase" id="RU003560"/>
    </source>
</evidence>
<dbReference type="GO" id="GO:0008453">
    <property type="term" value="F:alanine-glyoxylate transaminase activity"/>
    <property type="evidence" value="ECO:0007669"/>
    <property type="project" value="UniProtKB-EC"/>
</dbReference>
<evidence type="ECO:0000256" key="3">
    <source>
        <dbReference type="ARBA" id="ARBA00011881"/>
    </source>
</evidence>
<evidence type="ECO:0000256" key="1">
    <source>
        <dbReference type="ARBA" id="ARBA00001933"/>
    </source>
</evidence>
<evidence type="ECO:0000256" key="7">
    <source>
        <dbReference type="ARBA" id="ARBA00022898"/>
    </source>
</evidence>
<evidence type="ECO:0000313" key="10">
    <source>
        <dbReference type="EMBL" id="GHC50258.1"/>
    </source>
</evidence>
<dbReference type="RefSeq" id="WP_229809440.1">
    <property type="nucleotide sequence ID" value="NZ_BMXI01000005.1"/>
</dbReference>
<evidence type="ECO:0000256" key="6">
    <source>
        <dbReference type="ARBA" id="ARBA00022679"/>
    </source>
</evidence>
<keyword evidence="5" id="KW-0032">Aminotransferase</keyword>
<comment type="subunit">
    <text evidence="3">Homotetramer.</text>
</comment>
<dbReference type="PROSITE" id="PS00600">
    <property type="entry name" value="AA_TRANSFER_CLASS_3"/>
    <property type="match status" value="1"/>
</dbReference>
<dbReference type="PANTHER" id="PTHR45688">
    <property type="match status" value="1"/>
</dbReference>
<dbReference type="EMBL" id="BMXI01000005">
    <property type="protein sequence ID" value="GHC50258.1"/>
    <property type="molecule type" value="Genomic_DNA"/>
</dbReference>
<dbReference type="Gene3D" id="3.40.640.10">
    <property type="entry name" value="Type I PLP-dependent aspartate aminotransferase-like (Major domain)"/>
    <property type="match status" value="1"/>
</dbReference>
<protein>
    <recommendedName>
        <fullName evidence="4">alanine--glyoxylate transaminase</fullName>
        <ecNumber evidence="4">2.6.1.44</ecNumber>
    </recommendedName>
</protein>
<dbReference type="AlphaFoldDB" id="A0A918WIC7"/>
<dbReference type="PIRSF" id="PIRSF000521">
    <property type="entry name" value="Transaminase_4ab_Lys_Orn"/>
    <property type="match status" value="1"/>
</dbReference>
<gene>
    <name evidence="10" type="ORF">GCM10007100_15440</name>
</gene>
<evidence type="ECO:0000256" key="2">
    <source>
        <dbReference type="ARBA" id="ARBA00008954"/>
    </source>
</evidence>
<reference evidence="10" key="1">
    <citation type="journal article" date="2014" name="Int. J. Syst. Evol. Microbiol.">
        <title>Complete genome sequence of Corynebacterium casei LMG S-19264T (=DSM 44701T), isolated from a smear-ripened cheese.</title>
        <authorList>
            <consortium name="US DOE Joint Genome Institute (JGI-PGF)"/>
            <person name="Walter F."/>
            <person name="Albersmeier A."/>
            <person name="Kalinowski J."/>
            <person name="Ruckert C."/>
        </authorList>
    </citation>
    <scope>NUCLEOTIDE SEQUENCE</scope>
    <source>
        <strain evidence="10">KCTC 12988</strain>
    </source>
</reference>
<evidence type="ECO:0000256" key="5">
    <source>
        <dbReference type="ARBA" id="ARBA00022576"/>
    </source>
</evidence>
<dbReference type="SUPFAM" id="SSF53383">
    <property type="entry name" value="PLP-dependent transferases"/>
    <property type="match status" value="1"/>
</dbReference>
<sequence>MPELPPFSHTPKRYTGLPFEEVMRLRQEHLTPALLTYYEKPVMLVEGKMQYLFDEKGRRYLDGFGGIVTVSCGHSHPGILAAAHDQLDTLVHATTIYPNQEVAFYGKALADKMPGDLSVCYFVNSGSEANDLALLMARLHTGNYDLIALRNCYHGGSQSTMGMTAHGTWKFNTPQGFGIHHALNPDPYRGPFAGHDDPATAYANDVKELIQFATPGRIAGYIAESIQGVGGAVVFPEGYLAKTYDIVRAHGGLCIADEVQAGFGRTGSHYWGFESEGVQPDIVVMAKGIGNGFPLAAVVTTPEIAASLTSHIHFNTYGGNPLASRIGRAVIEAIDNDGLQANSAQVGSHLKDKLIGLADKHSLIGQVRGKGLMLGIDLVTDRTTKAPATAECAAVWNKAKDLGLLVGKGGLAGNVIRLKPPMCLTMEDADFMVAVLDEALTQI</sequence>
<dbReference type="InterPro" id="IPR049704">
    <property type="entry name" value="Aminotrans_3_PPA_site"/>
</dbReference>
<organism evidence="10 11">
    <name type="scientific">Roseibacillus persicicus</name>
    <dbReference type="NCBI Taxonomy" id="454148"/>
    <lineage>
        <taxon>Bacteria</taxon>
        <taxon>Pseudomonadati</taxon>
        <taxon>Verrucomicrobiota</taxon>
        <taxon>Verrucomicrobiia</taxon>
        <taxon>Verrucomicrobiales</taxon>
        <taxon>Verrucomicrobiaceae</taxon>
        <taxon>Roseibacillus</taxon>
    </lineage>
</organism>
<keyword evidence="7 9" id="KW-0663">Pyridoxal phosphate</keyword>